<dbReference type="InterPro" id="IPR015422">
    <property type="entry name" value="PyrdxlP-dep_Trfase_small"/>
</dbReference>
<dbReference type="GO" id="GO:0009435">
    <property type="term" value="P:NAD+ biosynthetic process"/>
    <property type="evidence" value="ECO:0007669"/>
    <property type="project" value="InterPro"/>
</dbReference>
<protein>
    <submittedName>
        <fullName evidence="5">Aminotransferase class V-fold PLP-dependent enzyme</fullName>
    </submittedName>
</protein>
<evidence type="ECO:0000256" key="2">
    <source>
        <dbReference type="ARBA" id="ARBA00022801"/>
    </source>
</evidence>
<dbReference type="InterPro" id="IPR015421">
    <property type="entry name" value="PyrdxlP-dep_Trfase_major"/>
</dbReference>
<dbReference type="PANTHER" id="PTHR14084">
    <property type="entry name" value="KYNURENINASE"/>
    <property type="match status" value="1"/>
</dbReference>
<organism evidence="5 6">
    <name type="scientific">Nitrosococcus wardiae</name>
    <dbReference type="NCBI Taxonomy" id="1814290"/>
    <lineage>
        <taxon>Bacteria</taxon>
        <taxon>Pseudomonadati</taxon>
        <taxon>Pseudomonadota</taxon>
        <taxon>Gammaproteobacteria</taxon>
        <taxon>Chromatiales</taxon>
        <taxon>Chromatiaceae</taxon>
        <taxon>Nitrosococcus</taxon>
    </lineage>
</organism>
<keyword evidence="6" id="KW-1185">Reference proteome</keyword>
<dbReference type="GO" id="GO:0019441">
    <property type="term" value="P:L-tryptophan catabolic process to kynurenine"/>
    <property type="evidence" value="ECO:0007669"/>
    <property type="project" value="TreeGrafter"/>
</dbReference>
<evidence type="ECO:0000313" key="6">
    <source>
        <dbReference type="Proteomes" id="UP000294325"/>
    </source>
</evidence>
<dbReference type="Pfam" id="PF00266">
    <property type="entry name" value="Aminotran_5"/>
    <property type="match status" value="1"/>
</dbReference>
<dbReference type="InterPro" id="IPR000192">
    <property type="entry name" value="Aminotrans_V_dom"/>
</dbReference>
<keyword evidence="3" id="KW-0663">Pyridoxal phosphate</keyword>
<gene>
    <name evidence="5" type="ORF">E3U44_17215</name>
</gene>
<dbReference type="InterPro" id="IPR010111">
    <property type="entry name" value="Kynureninase"/>
</dbReference>
<accession>A0A4P7C507</accession>
<dbReference type="GO" id="GO:0030170">
    <property type="term" value="F:pyridoxal phosphate binding"/>
    <property type="evidence" value="ECO:0007669"/>
    <property type="project" value="InterPro"/>
</dbReference>
<dbReference type="Gene3D" id="3.90.1150.10">
    <property type="entry name" value="Aspartate Aminotransferase, domain 1"/>
    <property type="match status" value="1"/>
</dbReference>
<name>A0A4P7C507_9GAMM</name>
<proteinExistence type="predicted"/>
<dbReference type="GO" id="GO:0043420">
    <property type="term" value="P:anthranilate metabolic process"/>
    <property type="evidence" value="ECO:0007669"/>
    <property type="project" value="TreeGrafter"/>
</dbReference>
<dbReference type="GO" id="GO:0005737">
    <property type="term" value="C:cytoplasm"/>
    <property type="evidence" value="ECO:0007669"/>
    <property type="project" value="InterPro"/>
</dbReference>
<dbReference type="KEGG" id="nwr:E3U44_17215"/>
<dbReference type="OrthoDB" id="5501089at2"/>
<dbReference type="PANTHER" id="PTHR14084:SF0">
    <property type="entry name" value="KYNURENINASE"/>
    <property type="match status" value="1"/>
</dbReference>
<dbReference type="GO" id="GO:0030429">
    <property type="term" value="F:kynureninase activity"/>
    <property type="evidence" value="ECO:0007669"/>
    <property type="project" value="InterPro"/>
</dbReference>
<dbReference type="Proteomes" id="UP000294325">
    <property type="component" value="Chromosome"/>
</dbReference>
<keyword evidence="5" id="KW-0032">Aminotransferase</keyword>
<dbReference type="GO" id="GO:0008483">
    <property type="term" value="F:transaminase activity"/>
    <property type="evidence" value="ECO:0007669"/>
    <property type="project" value="UniProtKB-KW"/>
</dbReference>
<dbReference type="Gene3D" id="3.40.640.10">
    <property type="entry name" value="Type I PLP-dependent aspartate aminotransferase-like (Major domain)"/>
    <property type="match status" value="1"/>
</dbReference>
<sequence length="409" mass="45372">MCARRLAVSEIEQAVRALGVEPLTEAGLIHHIHPLFSRVLRHSAGEIYLANHSLGRPLDRTAQDVATGLDGWYQRLDEVWEDWQEAIQTFRERVAQLLQASRPDSIAPKTSAGQALRAVLNCYDQKIRVITTRGEFNSIDFILKVYAQRDRIALTFVEPDQEGHYHLEDVLTAMGEHTDLVVISMVMFVTGQRLADLQQLTRAAQERGARVLVDLYHAVGVFPVEVEALGADFAIGGCYKYLRGGPGACWLYLHPRHLDGSLVSLDTGWFAQEAPFAFQRPSSPRFARGGNAFLESTTAILPFYQARAGLDLTLALGVERLRTYSLAQLSCLRGRLAGHAIKVFGSLIDCGAFVAIPHPEAAKLSQRLAAQGVRTDAREGYLRLGPDILNTEEELDTVVDRLVTVWEGF</sequence>
<keyword evidence="5" id="KW-0808">Transferase</keyword>
<reference evidence="5 6" key="1">
    <citation type="submission" date="2019-03" db="EMBL/GenBank/DDBJ databases">
        <title>The genome sequence of Nitrosococcus wardiae strain D1FHST reveals the archetypal metabolic capacity of ammonia-oxidizing Gammaproteobacteria.</title>
        <authorList>
            <person name="Wang L."/>
            <person name="Lim C.K."/>
            <person name="Hanson T.E."/>
            <person name="Dang H."/>
            <person name="Klotz M.G."/>
        </authorList>
    </citation>
    <scope>NUCLEOTIDE SEQUENCE [LARGE SCALE GENOMIC DNA]</scope>
    <source>
        <strain evidence="5 6">D1FHS</strain>
    </source>
</reference>
<keyword evidence="2" id="KW-0378">Hydrolase</keyword>
<dbReference type="InterPro" id="IPR015424">
    <property type="entry name" value="PyrdxlP-dep_Trfase"/>
</dbReference>
<dbReference type="AlphaFoldDB" id="A0A4P7C507"/>
<evidence type="ECO:0000256" key="1">
    <source>
        <dbReference type="ARBA" id="ARBA00022642"/>
    </source>
</evidence>
<keyword evidence="1" id="KW-0662">Pyridine nucleotide biosynthesis</keyword>
<feature type="domain" description="Aminotransferase class V" evidence="4">
    <location>
        <begin position="82"/>
        <end position="325"/>
    </location>
</feature>
<dbReference type="SUPFAM" id="SSF53383">
    <property type="entry name" value="PLP-dependent transferases"/>
    <property type="match status" value="1"/>
</dbReference>
<evidence type="ECO:0000313" key="5">
    <source>
        <dbReference type="EMBL" id="QBQ56056.1"/>
    </source>
</evidence>
<dbReference type="EMBL" id="CP038033">
    <property type="protein sequence ID" value="QBQ56056.1"/>
    <property type="molecule type" value="Genomic_DNA"/>
</dbReference>
<evidence type="ECO:0000259" key="4">
    <source>
        <dbReference type="Pfam" id="PF00266"/>
    </source>
</evidence>
<evidence type="ECO:0000256" key="3">
    <source>
        <dbReference type="ARBA" id="ARBA00022898"/>
    </source>
</evidence>